<dbReference type="Proteomes" id="UP001212841">
    <property type="component" value="Unassembled WGS sequence"/>
</dbReference>
<keyword evidence="2" id="KW-1185">Reference proteome</keyword>
<dbReference type="AlphaFoldDB" id="A0AAD5S8K1"/>
<protein>
    <submittedName>
        <fullName evidence="1">Uncharacterized protein</fullName>
    </submittedName>
</protein>
<reference evidence="1" key="1">
    <citation type="submission" date="2020-05" db="EMBL/GenBank/DDBJ databases">
        <title>Phylogenomic resolution of chytrid fungi.</title>
        <authorList>
            <person name="Stajich J.E."/>
            <person name="Amses K."/>
            <person name="Simmons R."/>
            <person name="Seto K."/>
            <person name="Myers J."/>
            <person name="Bonds A."/>
            <person name="Quandt C.A."/>
            <person name="Barry K."/>
            <person name="Liu P."/>
            <person name="Grigoriev I."/>
            <person name="Longcore J.E."/>
            <person name="James T.Y."/>
        </authorList>
    </citation>
    <scope>NUCLEOTIDE SEQUENCE</scope>
    <source>
        <strain evidence="1">JEL0318</strain>
    </source>
</reference>
<dbReference type="EMBL" id="JADGJD010000992">
    <property type="protein sequence ID" value="KAJ3047281.1"/>
    <property type="molecule type" value="Genomic_DNA"/>
</dbReference>
<sequence length="416" mass="46485">MAESWVNQRVKTYIIVDEAQCLFGVNEYEAAVNSSAFWSHVKATTTHQNLYVVLFAAYGYQGAQPGLGTPISFDDDQCLGLADLAVDYEECVDLVRYVDGLREILCDEDIPDLARYLFVNTGGHVGLIRDATVRLVARYRNKVGVDWWIMRKYLATREFMFTLTEFRGIPSLTRSGLEPADFELMDKMLDGANVECPESGDAFHAAAVRLLTTGFAIRTFEQTIKFAAPWVAAVDRRHRCGELLKAIVTPRNLREFLVAILRGVSPVFLRAGLGQETNHRLKEAAYQGEFYRAGWQVVPEGQGTVSLEVGGLDGMTKEVDIAVECAGNFWILELLRDGDRGEDHLKRMINSGAYGKLLQHADEHATIDLGERDMSPKTRKMHPGMIYVEFSEGFKLATVTYPTGEVQHVVVGESRA</sequence>
<organism evidence="1 2">
    <name type="scientific">Rhizophlyctis rosea</name>
    <dbReference type="NCBI Taxonomy" id="64517"/>
    <lineage>
        <taxon>Eukaryota</taxon>
        <taxon>Fungi</taxon>
        <taxon>Fungi incertae sedis</taxon>
        <taxon>Chytridiomycota</taxon>
        <taxon>Chytridiomycota incertae sedis</taxon>
        <taxon>Chytridiomycetes</taxon>
        <taxon>Rhizophlyctidales</taxon>
        <taxon>Rhizophlyctidaceae</taxon>
        <taxon>Rhizophlyctis</taxon>
    </lineage>
</organism>
<evidence type="ECO:0000313" key="2">
    <source>
        <dbReference type="Proteomes" id="UP001212841"/>
    </source>
</evidence>
<comment type="caution">
    <text evidence="1">The sequence shown here is derived from an EMBL/GenBank/DDBJ whole genome shotgun (WGS) entry which is preliminary data.</text>
</comment>
<proteinExistence type="predicted"/>
<name>A0AAD5S8K1_9FUNG</name>
<gene>
    <name evidence="1" type="ORF">HK097_011688</name>
</gene>
<accession>A0AAD5S8K1</accession>
<evidence type="ECO:0000313" key="1">
    <source>
        <dbReference type="EMBL" id="KAJ3047281.1"/>
    </source>
</evidence>